<name>A0ABY6LW94_9FLAO</name>
<organism evidence="5 6">
    <name type="scientific">Flavobacterium agricola</name>
    <dbReference type="NCBI Taxonomy" id="2870839"/>
    <lineage>
        <taxon>Bacteria</taxon>
        <taxon>Pseudomonadati</taxon>
        <taxon>Bacteroidota</taxon>
        <taxon>Flavobacteriia</taxon>
        <taxon>Flavobacteriales</taxon>
        <taxon>Flavobacteriaceae</taxon>
        <taxon>Flavobacterium</taxon>
    </lineage>
</organism>
<dbReference type="PANTHER" id="PTHR10434">
    <property type="entry name" value="1-ACYL-SN-GLYCEROL-3-PHOSPHATE ACYLTRANSFERASE"/>
    <property type="match status" value="1"/>
</dbReference>
<accession>A0ABY6LW94</accession>
<dbReference type="SMART" id="SM00563">
    <property type="entry name" value="PlsC"/>
    <property type="match status" value="1"/>
</dbReference>
<dbReference type="PANTHER" id="PTHR10434:SF9">
    <property type="entry name" value="PHOSPHOLIPID_GLYCEROL ACYLTRANSFERASE DOMAIN-CONTAINING PROTEIN"/>
    <property type="match status" value="1"/>
</dbReference>
<evidence type="ECO:0000313" key="5">
    <source>
        <dbReference type="EMBL" id="UYW00436.1"/>
    </source>
</evidence>
<dbReference type="Proteomes" id="UP001163328">
    <property type="component" value="Chromosome"/>
</dbReference>
<gene>
    <name evidence="5" type="ORF">K5I29_07660</name>
</gene>
<keyword evidence="3 5" id="KW-0012">Acyltransferase</keyword>
<evidence type="ECO:0000256" key="3">
    <source>
        <dbReference type="ARBA" id="ARBA00023315"/>
    </source>
</evidence>
<evidence type="ECO:0000313" key="6">
    <source>
        <dbReference type="Proteomes" id="UP001163328"/>
    </source>
</evidence>
<sequence length="186" mass="21761">MLRIIGKFLFFLGGWKIKNNLDLSRIDKCVLVCAPHTSNWDFYYTVIAFWQMGIPYKLFIKDAWTKPWYGYFIKKLGGIGVDRSQRNNMVDFAASLLKNNSKMYLLNTPEGTRGYAEKWKKGFYYIAQQAEVPILLAFCDYEKKEAGIKAEITIANKSLEEVFQEIEAHYQDVTAKYPELFNKKIY</sequence>
<dbReference type="GO" id="GO:0016746">
    <property type="term" value="F:acyltransferase activity"/>
    <property type="evidence" value="ECO:0007669"/>
    <property type="project" value="UniProtKB-KW"/>
</dbReference>
<comment type="pathway">
    <text evidence="1">Lipid metabolism.</text>
</comment>
<evidence type="ECO:0000259" key="4">
    <source>
        <dbReference type="SMART" id="SM00563"/>
    </source>
</evidence>
<dbReference type="Pfam" id="PF01553">
    <property type="entry name" value="Acyltransferase"/>
    <property type="match status" value="1"/>
</dbReference>
<proteinExistence type="predicted"/>
<dbReference type="SUPFAM" id="SSF69593">
    <property type="entry name" value="Glycerol-3-phosphate (1)-acyltransferase"/>
    <property type="match status" value="1"/>
</dbReference>
<dbReference type="InterPro" id="IPR002123">
    <property type="entry name" value="Plipid/glycerol_acylTrfase"/>
</dbReference>
<evidence type="ECO:0000256" key="2">
    <source>
        <dbReference type="ARBA" id="ARBA00022679"/>
    </source>
</evidence>
<reference evidence="5" key="1">
    <citation type="submission" date="2021-08" db="EMBL/GenBank/DDBJ databases">
        <title>Flavobacterium sp. strain CC-SYL302.</title>
        <authorList>
            <person name="Lin S.-Y."/>
            <person name="Lee T.-H."/>
            <person name="Young C.-C."/>
        </authorList>
    </citation>
    <scope>NUCLEOTIDE SEQUENCE</scope>
    <source>
        <strain evidence="5">CC-SYL302</strain>
    </source>
</reference>
<keyword evidence="6" id="KW-1185">Reference proteome</keyword>
<keyword evidence="2" id="KW-0808">Transferase</keyword>
<dbReference type="RefSeq" id="WP_264432167.1">
    <property type="nucleotide sequence ID" value="NZ_CP081495.1"/>
</dbReference>
<feature type="domain" description="Phospholipid/glycerol acyltransferase" evidence="4">
    <location>
        <begin position="30"/>
        <end position="142"/>
    </location>
</feature>
<dbReference type="EMBL" id="CP081495">
    <property type="protein sequence ID" value="UYW00436.1"/>
    <property type="molecule type" value="Genomic_DNA"/>
</dbReference>
<protein>
    <submittedName>
        <fullName evidence="5">1-acyl-sn-glycerol-3-phosphate acyltransferase</fullName>
    </submittedName>
</protein>
<evidence type="ECO:0000256" key="1">
    <source>
        <dbReference type="ARBA" id="ARBA00005189"/>
    </source>
</evidence>